<feature type="compositionally biased region" description="Polar residues" evidence="1">
    <location>
        <begin position="411"/>
        <end position="426"/>
    </location>
</feature>
<dbReference type="InterPro" id="IPR039975">
    <property type="entry name" value="IFT52"/>
</dbReference>
<protein>
    <submittedName>
        <fullName evidence="5">ABC transporter</fullName>
    </submittedName>
</protein>
<evidence type="ECO:0000256" key="1">
    <source>
        <dbReference type="SAM" id="MobiDB-lite"/>
    </source>
</evidence>
<gene>
    <name evidence="5" type="ORF">GGC33_16225</name>
</gene>
<name>A0A844GY20_9CHRO</name>
<feature type="compositionally biased region" description="Polar residues" evidence="1">
    <location>
        <begin position="373"/>
        <end position="388"/>
    </location>
</feature>
<accession>A0A844GY20</accession>
<sequence length="518" mass="58279">MSIFFKKKKFWSLRSAEVTTNALISTFSVIIILVLVNFLGIKYSWKFDFTENKLYTLSPQTQEVIKNLQEPLQVYVFDSPPNNFDRQLLNNYARYNDLFSFQFVDPQVNLNLTQKFQVDRIGDVYLEWRDRVQLVQTVSPESRLTEEKLTKAMVKIQKQTQAVVYIIQGHGEANIENQGQSSFSQAVRNLQDMGYIVNPLNLGESPLIPPDADVLIVSSSDRELLSGEIKTIKQYLERGGNLMVMYNALSPISLASILEEWGITFNDTLVVDSSGTGEILGLGPSITIITDYGQHPITQDFNNGLTIFPWARPIITENKDNIETIPLLITNTQSWGESNLEGETVEFDPTKDIQGPLNIGVALSKKNDVIADNPNNITENSTPPQESGLNPEEELPKIEGETDLPIPPTMKTPSPITNNNDANRTNKMSRETRLLVIGNSNFATDGWISQQLNSDFFLNSVAWLANEDENNLSIRPKESVNRRLNLTPLQANLISWLAIFIIPALGFIAAIAQRQLRQ</sequence>
<organism evidence="5 6">
    <name type="scientific">Cyanobacterium aponinum 0216</name>
    <dbReference type="NCBI Taxonomy" id="2676140"/>
    <lineage>
        <taxon>Bacteria</taxon>
        <taxon>Bacillati</taxon>
        <taxon>Cyanobacteriota</taxon>
        <taxon>Cyanophyceae</taxon>
        <taxon>Oscillatoriophycideae</taxon>
        <taxon>Chroococcales</taxon>
        <taxon>Geminocystaceae</taxon>
        <taxon>Cyanobacterium</taxon>
    </lineage>
</organism>
<evidence type="ECO:0000256" key="2">
    <source>
        <dbReference type="SAM" id="Phobius"/>
    </source>
</evidence>
<feature type="domain" description="ABC-type uncharacterised transport system" evidence="3">
    <location>
        <begin position="163"/>
        <end position="375"/>
    </location>
</feature>
<dbReference type="PANTHER" id="PTHR12969:SF7">
    <property type="entry name" value="INTRAFLAGELLAR TRANSPORT PROTEIN 52 HOMOLOG"/>
    <property type="match status" value="1"/>
</dbReference>
<dbReference type="EMBL" id="WMIA01000030">
    <property type="protein sequence ID" value="MTF40463.1"/>
    <property type="molecule type" value="Genomic_DNA"/>
</dbReference>
<comment type="caution">
    <text evidence="5">The sequence shown here is derived from an EMBL/GenBank/DDBJ whole genome shotgun (WGS) entry which is preliminary data.</text>
</comment>
<evidence type="ECO:0000313" key="5">
    <source>
        <dbReference type="EMBL" id="MTF40463.1"/>
    </source>
</evidence>
<dbReference type="InterPro" id="IPR029062">
    <property type="entry name" value="Class_I_gatase-like"/>
</dbReference>
<reference evidence="5 6" key="1">
    <citation type="submission" date="2019-11" db="EMBL/GenBank/DDBJ databases">
        <title>Isolation of a new High Light Tolerant Cyanobacteria.</title>
        <authorList>
            <person name="Dobson Z."/>
            <person name="Vaughn N."/>
            <person name="Vaughn M."/>
            <person name="Fromme P."/>
            <person name="Mazor Y."/>
        </authorList>
    </citation>
    <scope>NUCLEOTIDE SEQUENCE [LARGE SCALE GENOMIC DNA]</scope>
    <source>
        <strain evidence="5 6">0216</strain>
    </source>
</reference>
<dbReference type="PANTHER" id="PTHR12969">
    <property type="entry name" value="NGD5/OSM-6/IFT52"/>
    <property type="match status" value="1"/>
</dbReference>
<feature type="region of interest" description="Disordered" evidence="1">
    <location>
        <begin position="398"/>
        <end position="427"/>
    </location>
</feature>
<dbReference type="SUPFAM" id="SSF52317">
    <property type="entry name" value="Class I glutamine amidotransferase-like"/>
    <property type="match status" value="1"/>
</dbReference>
<dbReference type="Pfam" id="PF09822">
    <property type="entry name" value="ABC_transp_aux"/>
    <property type="match status" value="1"/>
</dbReference>
<dbReference type="InterPro" id="IPR019196">
    <property type="entry name" value="ABC_transp_unknown"/>
</dbReference>
<evidence type="ECO:0000259" key="3">
    <source>
        <dbReference type="Pfam" id="PF09822"/>
    </source>
</evidence>
<proteinExistence type="predicted"/>
<evidence type="ECO:0000313" key="6">
    <source>
        <dbReference type="Proteomes" id="UP000437131"/>
    </source>
</evidence>
<keyword evidence="2" id="KW-1133">Transmembrane helix</keyword>
<dbReference type="AlphaFoldDB" id="A0A844GY20"/>
<dbReference type="Pfam" id="PF23357">
    <property type="entry name" value="DUF7088"/>
    <property type="match status" value="1"/>
</dbReference>
<dbReference type="InterPro" id="IPR055396">
    <property type="entry name" value="DUF7088"/>
</dbReference>
<evidence type="ECO:0000259" key="4">
    <source>
        <dbReference type="Pfam" id="PF23357"/>
    </source>
</evidence>
<feature type="transmembrane region" description="Helical" evidence="2">
    <location>
        <begin position="21"/>
        <end position="45"/>
    </location>
</feature>
<feature type="transmembrane region" description="Helical" evidence="2">
    <location>
        <begin position="493"/>
        <end position="512"/>
    </location>
</feature>
<keyword evidence="2" id="KW-0472">Membrane</keyword>
<keyword evidence="2" id="KW-0812">Transmembrane</keyword>
<feature type="domain" description="DUF7088" evidence="4">
    <location>
        <begin position="51"/>
        <end position="112"/>
    </location>
</feature>
<dbReference type="RefSeq" id="WP_155084625.1">
    <property type="nucleotide sequence ID" value="NZ_WMIA01000030.1"/>
</dbReference>
<feature type="region of interest" description="Disordered" evidence="1">
    <location>
        <begin position="373"/>
        <end position="392"/>
    </location>
</feature>
<dbReference type="Proteomes" id="UP000437131">
    <property type="component" value="Unassembled WGS sequence"/>
</dbReference>